<feature type="non-terminal residue" evidence="1">
    <location>
        <position position="20"/>
    </location>
</feature>
<proteinExistence type="predicted"/>
<protein>
    <submittedName>
        <fullName evidence="1">Uncharacterized protein</fullName>
    </submittedName>
</protein>
<dbReference type="AlphaFoldDB" id="A0A0F9EK61"/>
<organism evidence="1">
    <name type="scientific">marine sediment metagenome</name>
    <dbReference type="NCBI Taxonomy" id="412755"/>
    <lineage>
        <taxon>unclassified sequences</taxon>
        <taxon>metagenomes</taxon>
        <taxon>ecological metagenomes</taxon>
    </lineage>
</organism>
<comment type="caution">
    <text evidence="1">The sequence shown here is derived from an EMBL/GenBank/DDBJ whole genome shotgun (WGS) entry which is preliminary data.</text>
</comment>
<dbReference type="EMBL" id="LAZR01024661">
    <property type="protein sequence ID" value="KKL74409.1"/>
    <property type="molecule type" value="Genomic_DNA"/>
</dbReference>
<name>A0A0F9EK61_9ZZZZ</name>
<evidence type="ECO:0000313" key="1">
    <source>
        <dbReference type="EMBL" id="KKL74409.1"/>
    </source>
</evidence>
<gene>
    <name evidence="1" type="ORF">LCGC14_2065170</name>
</gene>
<reference evidence="1" key="1">
    <citation type="journal article" date="2015" name="Nature">
        <title>Complex archaea that bridge the gap between prokaryotes and eukaryotes.</title>
        <authorList>
            <person name="Spang A."/>
            <person name="Saw J.H."/>
            <person name="Jorgensen S.L."/>
            <person name="Zaremba-Niedzwiedzka K."/>
            <person name="Martijn J."/>
            <person name="Lind A.E."/>
            <person name="van Eijk R."/>
            <person name="Schleper C."/>
            <person name="Guy L."/>
            <person name="Ettema T.J."/>
        </authorList>
    </citation>
    <scope>NUCLEOTIDE SEQUENCE</scope>
</reference>
<accession>A0A0F9EK61</accession>
<sequence>MEPSKNAKFNINEKILGGHF</sequence>